<dbReference type="InterPro" id="IPR011044">
    <property type="entry name" value="Quino_amine_DH_bsu"/>
</dbReference>
<dbReference type="SMART" id="SM00220">
    <property type="entry name" value="S_TKc"/>
    <property type="match status" value="1"/>
</dbReference>
<dbReference type="InterPro" id="IPR019405">
    <property type="entry name" value="Lactonase_7-beta_prop"/>
</dbReference>
<gene>
    <name evidence="11" type="ORF">FMM08_18995</name>
</gene>
<reference evidence="11 12" key="1">
    <citation type="submission" date="2019-07" db="EMBL/GenBank/DDBJ databases">
        <title>Quadrisphaera sp. strain DD2A genome sequencing and assembly.</title>
        <authorList>
            <person name="Kim I."/>
        </authorList>
    </citation>
    <scope>NUCLEOTIDE SEQUENCE [LARGE SCALE GENOMIC DNA]</scope>
    <source>
        <strain evidence="11 12">DD2A</strain>
    </source>
</reference>
<dbReference type="EC" id="2.7.11.1" evidence="1"/>
<feature type="region of interest" description="Disordered" evidence="8">
    <location>
        <begin position="273"/>
        <end position="323"/>
    </location>
</feature>
<evidence type="ECO:0000313" key="11">
    <source>
        <dbReference type="EMBL" id="TXR52540.1"/>
    </source>
</evidence>
<dbReference type="GO" id="GO:0005524">
    <property type="term" value="F:ATP binding"/>
    <property type="evidence" value="ECO:0007669"/>
    <property type="project" value="UniProtKB-UniRule"/>
</dbReference>
<sequence>MGQRSLGPYVLEALLGAGGMGEVHRAHDTVRDRRVALKVLPEAFSHDSEYSSRFRREQHIAARLRDPHIIPIHDFGEVDGRLFIDMRLVDGRDAAGLLAAGELSPAQAVHLVEQTAQALDAAHAEGLVHRDVKPSNLLVTPSGFVYVVDFGIARQVGTTRTSLTVTGATVGTLDYMAPERFTTQPIDARADVYSLACMLYEFLTARRPFPGHDLPSLMYAHFYTEPEPPSAVAPALPPALDAVVLRGMAKSPADRFATAGELAAAAQEALGGSAPARWSQPSPAGQPRSVGDVIDLRDAPPTRGPDQDDDERDRATAARPATTAAGGVGLVVAGGAHRTTDPLPAAAAATADDPLTVVPAPSSTSTTAARTAAPDAGGRDLADQPTVSPGAAPHAQPPGHAPHEQRRRRRRGVAALVVVALVLVGGLGAGAWWLLRPDDASPAATGAPQPGPQSPSASAAPSAPASVAPAASVAIPAVGPTIPVGDTPGFVEVTPDGRFAYIANRDAGVVTVIDTAVNQVTARVPVEAGPPQFLSFSPDGGTAYISTYRKTGDTTYDDNDVVFLDTATNKITQVVPVGQRPFASATTPDGTQLWVPSHDTGRLDIIDTASASVVGEKPVAPNPHWVAFGRDGKHVYTANHESGVVTVIDAATRSTIKEIAVGKSPHSTAVSPDGSRVAVVNYDSDEVSVIDTASETVVATVPVDAKPQDIAYAPDGRYMYTANVDAGTVDVIDTATNTVTASIPVGGGPTSISVRPDGKQAYVTLLDQGQVRILDVGR</sequence>
<evidence type="ECO:0000256" key="8">
    <source>
        <dbReference type="SAM" id="MobiDB-lite"/>
    </source>
</evidence>
<dbReference type="Gene3D" id="1.10.510.10">
    <property type="entry name" value="Transferase(Phosphotransferase) domain 1"/>
    <property type="match status" value="1"/>
</dbReference>
<keyword evidence="9" id="KW-0472">Membrane</keyword>
<dbReference type="CDD" id="cd14014">
    <property type="entry name" value="STKc_PknB_like"/>
    <property type="match status" value="1"/>
</dbReference>
<protein>
    <recommendedName>
        <fullName evidence="1">non-specific serine/threonine protein kinase</fullName>
        <ecNumber evidence="1">2.7.11.1</ecNumber>
    </recommendedName>
</protein>
<accession>A0A5C8Z6I2</accession>
<dbReference type="Gene3D" id="3.30.200.20">
    <property type="entry name" value="Phosphorylase Kinase, domain 1"/>
    <property type="match status" value="1"/>
</dbReference>
<keyword evidence="9" id="KW-0812">Transmembrane</keyword>
<evidence type="ECO:0000256" key="2">
    <source>
        <dbReference type="ARBA" id="ARBA00022527"/>
    </source>
</evidence>
<dbReference type="RefSeq" id="WP_147927970.1">
    <property type="nucleotide sequence ID" value="NZ_VKAC01000013.1"/>
</dbReference>
<dbReference type="PANTHER" id="PTHR47197">
    <property type="entry name" value="PROTEIN NIRF"/>
    <property type="match status" value="1"/>
</dbReference>
<feature type="region of interest" description="Disordered" evidence="8">
    <location>
        <begin position="354"/>
        <end position="409"/>
    </location>
</feature>
<evidence type="ECO:0000256" key="5">
    <source>
        <dbReference type="ARBA" id="ARBA00022777"/>
    </source>
</evidence>
<organism evidence="11 12">
    <name type="scientific">Quadrisphaera setariae</name>
    <dbReference type="NCBI Taxonomy" id="2593304"/>
    <lineage>
        <taxon>Bacteria</taxon>
        <taxon>Bacillati</taxon>
        <taxon>Actinomycetota</taxon>
        <taxon>Actinomycetes</taxon>
        <taxon>Kineosporiales</taxon>
        <taxon>Kineosporiaceae</taxon>
        <taxon>Quadrisphaera</taxon>
    </lineage>
</organism>
<evidence type="ECO:0000256" key="1">
    <source>
        <dbReference type="ARBA" id="ARBA00012513"/>
    </source>
</evidence>
<dbReference type="Gene3D" id="2.130.10.10">
    <property type="entry name" value="YVTN repeat-like/Quinoprotein amine dehydrogenase"/>
    <property type="match status" value="2"/>
</dbReference>
<dbReference type="PROSITE" id="PS00108">
    <property type="entry name" value="PROTEIN_KINASE_ST"/>
    <property type="match status" value="1"/>
</dbReference>
<dbReference type="PROSITE" id="PS00107">
    <property type="entry name" value="PROTEIN_KINASE_ATP"/>
    <property type="match status" value="1"/>
</dbReference>
<dbReference type="AlphaFoldDB" id="A0A5C8Z6I2"/>
<feature type="compositionally biased region" description="Low complexity" evidence="8">
    <location>
        <begin position="354"/>
        <end position="376"/>
    </location>
</feature>
<feature type="binding site" evidence="7">
    <location>
        <position position="38"/>
    </location>
    <ligand>
        <name>ATP</name>
        <dbReference type="ChEBI" id="CHEBI:30616"/>
    </ligand>
</feature>
<proteinExistence type="predicted"/>
<dbReference type="NCBIfam" id="TIGR02276">
    <property type="entry name" value="beta_rpt_yvtn"/>
    <property type="match status" value="4"/>
</dbReference>
<keyword evidence="2" id="KW-0723">Serine/threonine-protein kinase</keyword>
<feature type="region of interest" description="Disordered" evidence="8">
    <location>
        <begin position="442"/>
        <end position="463"/>
    </location>
</feature>
<dbReference type="OrthoDB" id="5166832at2"/>
<keyword evidence="9" id="KW-1133">Transmembrane helix</keyword>
<dbReference type="FunFam" id="1.10.510.10:FF:000021">
    <property type="entry name" value="Serine/threonine protein kinase"/>
    <property type="match status" value="1"/>
</dbReference>
<dbReference type="InterPro" id="IPR011009">
    <property type="entry name" value="Kinase-like_dom_sf"/>
</dbReference>
<dbReference type="Pfam" id="PF10282">
    <property type="entry name" value="Lactonase"/>
    <property type="match status" value="1"/>
</dbReference>
<keyword evidence="4 7" id="KW-0547">Nucleotide-binding</keyword>
<dbReference type="SUPFAM" id="SSF50969">
    <property type="entry name" value="YVTN repeat-like/Quinoprotein amine dehydrogenase"/>
    <property type="match status" value="1"/>
</dbReference>
<feature type="domain" description="Protein kinase" evidence="10">
    <location>
        <begin position="9"/>
        <end position="270"/>
    </location>
</feature>
<dbReference type="InterPro" id="IPR015943">
    <property type="entry name" value="WD40/YVTN_repeat-like_dom_sf"/>
</dbReference>
<keyword evidence="6 7" id="KW-0067">ATP-binding</keyword>
<dbReference type="Pfam" id="PF00069">
    <property type="entry name" value="Pkinase"/>
    <property type="match status" value="1"/>
</dbReference>
<dbReference type="EMBL" id="VKAC01000013">
    <property type="protein sequence ID" value="TXR52540.1"/>
    <property type="molecule type" value="Genomic_DNA"/>
</dbReference>
<dbReference type="InterPro" id="IPR051200">
    <property type="entry name" value="Host-pathogen_enzymatic-act"/>
</dbReference>
<evidence type="ECO:0000256" key="9">
    <source>
        <dbReference type="SAM" id="Phobius"/>
    </source>
</evidence>
<dbReference type="GO" id="GO:0004674">
    <property type="term" value="F:protein serine/threonine kinase activity"/>
    <property type="evidence" value="ECO:0007669"/>
    <property type="project" value="UniProtKB-KW"/>
</dbReference>
<comment type="caution">
    <text evidence="11">The sequence shown here is derived from an EMBL/GenBank/DDBJ whole genome shotgun (WGS) entry which is preliminary data.</text>
</comment>
<dbReference type="InterPro" id="IPR000719">
    <property type="entry name" value="Prot_kinase_dom"/>
</dbReference>
<evidence type="ECO:0000259" key="10">
    <source>
        <dbReference type="PROSITE" id="PS50011"/>
    </source>
</evidence>
<dbReference type="SUPFAM" id="SSF56112">
    <property type="entry name" value="Protein kinase-like (PK-like)"/>
    <property type="match status" value="1"/>
</dbReference>
<name>A0A5C8Z6I2_9ACTN</name>
<evidence type="ECO:0000256" key="4">
    <source>
        <dbReference type="ARBA" id="ARBA00022741"/>
    </source>
</evidence>
<dbReference type="PROSITE" id="PS50011">
    <property type="entry name" value="PROTEIN_KINASE_DOM"/>
    <property type="match status" value="1"/>
</dbReference>
<dbReference type="InterPro" id="IPR008271">
    <property type="entry name" value="Ser/Thr_kinase_AS"/>
</dbReference>
<dbReference type="PANTHER" id="PTHR47197:SF3">
    <property type="entry name" value="DIHYDRO-HEME D1 DEHYDROGENASE"/>
    <property type="match status" value="1"/>
</dbReference>
<evidence type="ECO:0000256" key="6">
    <source>
        <dbReference type="ARBA" id="ARBA00022840"/>
    </source>
</evidence>
<dbReference type="InterPro" id="IPR017441">
    <property type="entry name" value="Protein_kinase_ATP_BS"/>
</dbReference>
<keyword evidence="12" id="KW-1185">Reference proteome</keyword>
<feature type="transmembrane region" description="Helical" evidence="9">
    <location>
        <begin position="413"/>
        <end position="435"/>
    </location>
</feature>
<dbReference type="Proteomes" id="UP000321234">
    <property type="component" value="Unassembled WGS sequence"/>
</dbReference>
<evidence type="ECO:0000256" key="7">
    <source>
        <dbReference type="PROSITE-ProRule" id="PRU10141"/>
    </source>
</evidence>
<keyword evidence="5 11" id="KW-0418">Kinase</keyword>
<evidence type="ECO:0000313" key="12">
    <source>
        <dbReference type="Proteomes" id="UP000321234"/>
    </source>
</evidence>
<evidence type="ECO:0000256" key="3">
    <source>
        <dbReference type="ARBA" id="ARBA00022679"/>
    </source>
</evidence>
<dbReference type="InterPro" id="IPR011964">
    <property type="entry name" value="YVTN_b-propeller_repeat"/>
</dbReference>
<keyword evidence="3" id="KW-0808">Transferase</keyword>